<dbReference type="AlphaFoldDB" id="A0A1J8QGA6"/>
<dbReference type="Gene3D" id="3.30.70.100">
    <property type="match status" value="1"/>
</dbReference>
<name>A0A1J8QGA6_9AGAM</name>
<proteinExistence type="predicted"/>
<evidence type="ECO:0000313" key="2">
    <source>
        <dbReference type="Proteomes" id="UP000183567"/>
    </source>
</evidence>
<protein>
    <recommendedName>
        <fullName evidence="3">ABM domain-containing protein</fullName>
    </recommendedName>
</protein>
<organism evidence="1 2">
    <name type="scientific">Rhizopogon vesiculosus</name>
    <dbReference type="NCBI Taxonomy" id="180088"/>
    <lineage>
        <taxon>Eukaryota</taxon>
        <taxon>Fungi</taxon>
        <taxon>Dikarya</taxon>
        <taxon>Basidiomycota</taxon>
        <taxon>Agaricomycotina</taxon>
        <taxon>Agaricomycetes</taxon>
        <taxon>Agaricomycetidae</taxon>
        <taxon>Boletales</taxon>
        <taxon>Suillineae</taxon>
        <taxon>Rhizopogonaceae</taxon>
        <taxon>Rhizopogon</taxon>
    </lineage>
</organism>
<dbReference type="EMBL" id="LVVM01004553">
    <property type="protein sequence ID" value="OJA12633.1"/>
    <property type="molecule type" value="Genomic_DNA"/>
</dbReference>
<reference evidence="1 2" key="1">
    <citation type="submission" date="2016-03" db="EMBL/GenBank/DDBJ databases">
        <title>Comparative genomics of the ectomycorrhizal sister species Rhizopogon vinicolor and Rhizopogon vesiculosus (Basidiomycota: Boletales) reveals a divergence of the mating type B locus.</title>
        <authorList>
            <person name="Mujic A.B."/>
            <person name="Kuo A."/>
            <person name="Tritt A."/>
            <person name="Lipzen A."/>
            <person name="Chen C."/>
            <person name="Johnson J."/>
            <person name="Sharma A."/>
            <person name="Barry K."/>
            <person name="Grigoriev I.V."/>
            <person name="Spatafora J.W."/>
        </authorList>
    </citation>
    <scope>NUCLEOTIDE SEQUENCE [LARGE SCALE GENOMIC DNA]</scope>
    <source>
        <strain evidence="1 2">AM-OR11-056</strain>
    </source>
</reference>
<sequence length="208" mass="23396">MPVPVVELITFTPSTAYVATPDASLQDFFGILAQTKGHIESYHGLQVENSKQGHIVILWETHQHHVSLQQSSHYQALREALLVAVEGPRQMVHVIVQHDCSRVFKAPHVGIATNTVKDTKNIGLLKHHLDTLVSQSHDEHVVAHTCGRVLEDEKKIVLFAGWKSHEHRESLRQNRPAELEKLIGNINDLADVEVRHVRFKKYSGVDSA</sequence>
<comment type="caution">
    <text evidence="1">The sequence shown here is derived from an EMBL/GenBank/DDBJ whole genome shotgun (WGS) entry which is preliminary data.</text>
</comment>
<dbReference type="OrthoDB" id="3830579at2759"/>
<dbReference type="InterPro" id="IPR011008">
    <property type="entry name" value="Dimeric_a/b-barrel"/>
</dbReference>
<dbReference type="Proteomes" id="UP000183567">
    <property type="component" value="Unassembled WGS sequence"/>
</dbReference>
<dbReference type="STRING" id="180088.A0A1J8QGA6"/>
<gene>
    <name evidence="1" type="ORF">AZE42_04485</name>
</gene>
<evidence type="ECO:0000313" key="1">
    <source>
        <dbReference type="EMBL" id="OJA12633.1"/>
    </source>
</evidence>
<keyword evidence="2" id="KW-1185">Reference proteome</keyword>
<accession>A0A1J8QGA6</accession>
<evidence type="ECO:0008006" key="3">
    <source>
        <dbReference type="Google" id="ProtNLM"/>
    </source>
</evidence>
<dbReference type="SUPFAM" id="SSF54909">
    <property type="entry name" value="Dimeric alpha+beta barrel"/>
    <property type="match status" value="1"/>
</dbReference>